<reference evidence="1 2" key="1">
    <citation type="journal article" date="2016" name="Int. J. Syst. Evol. Microbiol.">
        <title>Arsenicitalea aurantiaca gen. nov., sp. nov., a new member of the family Hyphomicrobiaceae, isolated from high-arsenic sediment.</title>
        <authorList>
            <person name="Mu Y."/>
            <person name="Zhou L."/>
            <person name="Zeng X.C."/>
            <person name="Liu L."/>
            <person name="Pan Y."/>
            <person name="Chen X."/>
            <person name="Wang J."/>
            <person name="Li S."/>
            <person name="Li W.J."/>
            <person name="Wang Y."/>
        </authorList>
    </citation>
    <scope>NUCLEOTIDE SEQUENCE [LARGE SCALE GENOMIC DNA]</scope>
    <source>
        <strain evidence="1 2">42-50</strain>
    </source>
</reference>
<protein>
    <submittedName>
        <fullName evidence="1">Uncharacterized protein</fullName>
    </submittedName>
</protein>
<keyword evidence="2" id="KW-1185">Reference proteome</keyword>
<proteinExistence type="predicted"/>
<sequence length="158" mass="17373">MPSENRSAEQVEDLTFNFCRELARASGGDEVAYRVSGALHLLDGSQRLRTTRLQSDQMLRALLSATPAILALFPESTVQRWAVKGIEAAAAQICSLSEAPARRAARPATSAADIRDHARWLRNACHNLALIEQIEERAAQRQSDAIVELKRAALRVAK</sequence>
<dbReference type="RefSeq" id="WP_127186654.1">
    <property type="nucleotide sequence ID" value="NZ_RZNJ01000001.1"/>
</dbReference>
<accession>A0A433XKE1</accession>
<evidence type="ECO:0000313" key="2">
    <source>
        <dbReference type="Proteomes" id="UP000281547"/>
    </source>
</evidence>
<dbReference type="AlphaFoldDB" id="A0A433XKE1"/>
<dbReference type="EMBL" id="RZNJ01000001">
    <property type="protein sequence ID" value="RUT34535.1"/>
    <property type="molecule type" value="Genomic_DNA"/>
</dbReference>
<gene>
    <name evidence="1" type="ORF">EMQ25_00805</name>
</gene>
<dbReference type="OrthoDB" id="8410544at2"/>
<organism evidence="1 2">
    <name type="scientific">Arsenicitalea aurantiaca</name>
    <dbReference type="NCBI Taxonomy" id="1783274"/>
    <lineage>
        <taxon>Bacteria</taxon>
        <taxon>Pseudomonadati</taxon>
        <taxon>Pseudomonadota</taxon>
        <taxon>Alphaproteobacteria</taxon>
        <taxon>Hyphomicrobiales</taxon>
        <taxon>Devosiaceae</taxon>
        <taxon>Arsenicitalea</taxon>
    </lineage>
</organism>
<name>A0A433XKE1_9HYPH</name>
<dbReference type="Proteomes" id="UP000281547">
    <property type="component" value="Unassembled WGS sequence"/>
</dbReference>
<comment type="caution">
    <text evidence="1">The sequence shown here is derived from an EMBL/GenBank/DDBJ whole genome shotgun (WGS) entry which is preliminary data.</text>
</comment>
<evidence type="ECO:0000313" key="1">
    <source>
        <dbReference type="EMBL" id="RUT34535.1"/>
    </source>
</evidence>